<reference evidence="3 4" key="2">
    <citation type="submission" date="2021-07" db="EMBL/GenBank/DDBJ databases">
        <authorList>
            <person name="Matsumoto Y."/>
            <person name="Motooka D."/>
            <person name="Nakamura S."/>
        </authorList>
    </citation>
    <scope>NUCLEOTIDE SEQUENCE [LARGE SCALE GENOMIC DNA]</scope>
    <source>
        <strain evidence="3 4">TY59</strain>
    </source>
</reference>
<gene>
    <name evidence="3" type="ORF">MTY59_25850</name>
</gene>
<dbReference type="EMBL" id="AP024828">
    <property type="protein sequence ID" value="BCZ22730.1"/>
    <property type="molecule type" value="Genomic_DNA"/>
</dbReference>
<organism evidence="3 4">
    <name type="scientific">Mycobacterium senriense</name>
    <dbReference type="NCBI Taxonomy" id="2775496"/>
    <lineage>
        <taxon>Bacteria</taxon>
        <taxon>Bacillati</taxon>
        <taxon>Actinomycetota</taxon>
        <taxon>Actinomycetes</taxon>
        <taxon>Mycobacteriales</taxon>
        <taxon>Mycobacteriaceae</taxon>
        <taxon>Mycobacterium</taxon>
        <taxon>Mycobacterium avium complex (MAC)</taxon>
    </lineage>
</organism>
<dbReference type="RefSeq" id="WP_250160817.1">
    <property type="nucleotide sequence ID" value="NZ_AP024828.1"/>
</dbReference>
<dbReference type="Proteomes" id="UP000826012">
    <property type="component" value="Chromosome"/>
</dbReference>
<dbReference type="Pfam" id="PF04248">
    <property type="entry name" value="NTP_transf_9"/>
    <property type="match status" value="2"/>
</dbReference>
<feature type="region of interest" description="Disordered" evidence="1">
    <location>
        <begin position="286"/>
        <end position="315"/>
    </location>
</feature>
<feature type="compositionally biased region" description="Basic and acidic residues" evidence="1">
    <location>
        <begin position="286"/>
        <end position="304"/>
    </location>
</feature>
<evidence type="ECO:0000256" key="1">
    <source>
        <dbReference type="SAM" id="MobiDB-lite"/>
    </source>
</evidence>
<dbReference type="PANTHER" id="PTHR34310">
    <property type="entry name" value="DUF427 DOMAIN PROTEIN (AFU_ORTHOLOGUE AFUA_3G02220)"/>
    <property type="match status" value="1"/>
</dbReference>
<evidence type="ECO:0000313" key="3">
    <source>
        <dbReference type="EMBL" id="BCZ22730.1"/>
    </source>
</evidence>
<dbReference type="Gene3D" id="2.170.150.40">
    <property type="entry name" value="Domain of unknown function (DUF427)"/>
    <property type="match status" value="2"/>
</dbReference>
<dbReference type="InterPro" id="IPR007361">
    <property type="entry name" value="DUF427"/>
</dbReference>
<sequence>MGLAWQQGPLAAGSLGHFLTGQPMPPRLLFAEPLRRRMRVRFADRWIADSEDVILLHEPGRYPVAYFPRGDIEEKTLLAEDRVTQHRDLGATQWYTVKAPERETNHGAWEHTGLPAHATVLDGRVAFAWRAMDAFYEEEERIVGHAADAYHRIDIRSTARHLAVRDGERVIADTHRPLALYESGFAPRWYVPREDIDESALKPVDIQTFCPYKGICSYYDIGGHQHAAWSYVDAWTEVARVRNLVSFEPDKIDVHLDGKQLQLEPGQTVIPHGVDRGLDTEEVLGKSRPGAHHEDVLGSRDPARRGSRSVVAVLS</sequence>
<protein>
    <recommendedName>
        <fullName evidence="2">DUF427 domain-containing protein</fullName>
    </recommendedName>
</protein>
<reference evidence="3 4" key="1">
    <citation type="submission" date="2021-07" db="EMBL/GenBank/DDBJ databases">
        <title>Complete genome sequence of nontuberculous Mycobacterium sp. TY59.</title>
        <authorList>
            <person name="Fukushima K."/>
        </authorList>
    </citation>
    <scope>NUCLEOTIDE SEQUENCE [LARGE SCALE GENOMIC DNA]</scope>
    <source>
        <strain evidence="3 4">TY59</strain>
    </source>
</reference>
<feature type="domain" description="DUF427" evidence="2">
    <location>
        <begin position="38"/>
        <end position="129"/>
    </location>
</feature>
<keyword evidence="4" id="KW-1185">Reference proteome</keyword>
<feature type="domain" description="DUF427" evidence="2">
    <location>
        <begin position="165"/>
        <end position="249"/>
    </location>
</feature>
<evidence type="ECO:0000313" key="4">
    <source>
        <dbReference type="Proteomes" id="UP000826012"/>
    </source>
</evidence>
<proteinExistence type="predicted"/>
<accession>A0ABN6IFZ8</accession>
<dbReference type="InterPro" id="IPR038694">
    <property type="entry name" value="DUF427_sf"/>
</dbReference>
<evidence type="ECO:0000259" key="2">
    <source>
        <dbReference type="Pfam" id="PF04248"/>
    </source>
</evidence>
<dbReference type="PANTHER" id="PTHR34310:SF9">
    <property type="entry name" value="BLR5716 PROTEIN"/>
    <property type="match status" value="1"/>
</dbReference>
<name>A0ABN6IFZ8_9MYCO</name>